<sequence length="303" mass="31248">MTAAAAGTRPGRLQAWRMAARLPTLTAAAAPVAVGTAAAVRDDAFAPLPALAALFGALCLQVGANFANDVFDHERGADTPDRLGPPRASQLGLLTPRELKAGMAASFGMAFVVGIYLAWVGGWPIVAVGLASIVAAVIYTGGPWPVGYHALGDLFTFVFFGLVAVMGTYYVQAGELTWFSFWAAVPVGATVTTILVVNNLRDIPTDRRTGKVTLGVVLGDRGTRWWFAVLLGVALAVPAAATVAGDAPLGAAAAAAAGVLAWPNLRQVLGGTSGRDLNPVLKATARFALWHALLWAAAIAIQP</sequence>
<dbReference type="PANTHER" id="PTHR13929:SF0">
    <property type="entry name" value="UBIA PRENYLTRANSFERASE DOMAIN-CONTAINING PROTEIN 1"/>
    <property type="match status" value="1"/>
</dbReference>
<dbReference type="Proteomes" id="UP000223071">
    <property type="component" value="Unassembled WGS sequence"/>
</dbReference>
<dbReference type="NCBIfam" id="TIGR00751">
    <property type="entry name" value="menA"/>
    <property type="match status" value="1"/>
</dbReference>
<keyword evidence="7 8" id="KW-0472">Membrane</keyword>
<comment type="subcellular location">
    <subcellularLocation>
        <location evidence="8">Cell membrane</location>
        <topology evidence="8">Multi-pass membrane protein</topology>
    </subcellularLocation>
    <subcellularLocation>
        <location evidence="1">Membrane</location>
        <topology evidence="1">Multi-pass membrane protein</topology>
    </subcellularLocation>
</comment>
<evidence type="ECO:0000256" key="3">
    <source>
        <dbReference type="ARBA" id="ARBA00022475"/>
    </source>
</evidence>
<dbReference type="NCBIfam" id="NF004751">
    <property type="entry name" value="PRK06080.1-3"/>
    <property type="match status" value="1"/>
</dbReference>
<keyword evidence="2 8" id="KW-0474">Menaquinone biosynthesis</keyword>
<dbReference type="PANTHER" id="PTHR13929">
    <property type="entry name" value="1,4-DIHYDROXY-2-NAPHTHOATE OCTAPRENYLTRANSFERASE"/>
    <property type="match status" value="1"/>
</dbReference>
<protein>
    <recommendedName>
        <fullName evidence="8 9">1,4-dihydroxy-2-naphthoate octaprenyltransferase</fullName>
        <shortName evidence="8">DHNA-octaprenyltransferase</shortName>
        <ecNumber evidence="8 9">2.5.1.74</ecNumber>
    </recommendedName>
</protein>
<dbReference type="InterPro" id="IPR000537">
    <property type="entry name" value="UbiA_prenyltransferase"/>
</dbReference>
<dbReference type="GO" id="GO:0042371">
    <property type="term" value="P:vitamin K biosynthetic process"/>
    <property type="evidence" value="ECO:0007669"/>
    <property type="project" value="TreeGrafter"/>
</dbReference>
<evidence type="ECO:0000313" key="11">
    <source>
        <dbReference type="Proteomes" id="UP000223071"/>
    </source>
</evidence>
<keyword evidence="3 8" id="KW-1003">Cell membrane</keyword>
<evidence type="ECO:0000256" key="9">
    <source>
        <dbReference type="NCBIfam" id="TIGR00751"/>
    </source>
</evidence>
<dbReference type="RefSeq" id="WP_098502922.1">
    <property type="nucleotide sequence ID" value="NZ_PDJQ01000001.1"/>
</dbReference>
<comment type="pathway">
    <text evidence="8">Quinol/quinone metabolism; menaquinone biosynthesis; menaquinol from 1,4-dihydroxy-2-naphthoate: step 1/2.</text>
</comment>
<accession>A0A2A9HEQ7</accession>
<keyword evidence="4 8" id="KW-0808">Transferase</keyword>
<evidence type="ECO:0000256" key="2">
    <source>
        <dbReference type="ARBA" id="ARBA00022428"/>
    </source>
</evidence>
<dbReference type="HAMAP" id="MF_01937">
    <property type="entry name" value="MenA_1"/>
    <property type="match status" value="1"/>
</dbReference>
<comment type="function">
    <text evidence="8">Conversion of 1,4-dihydroxy-2-naphthoate (DHNA) to demethylmenaquinone (DMK).</text>
</comment>
<evidence type="ECO:0000256" key="1">
    <source>
        <dbReference type="ARBA" id="ARBA00004141"/>
    </source>
</evidence>
<dbReference type="GO" id="GO:0009234">
    <property type="term" value="P:menaquinone biosynthetic process"/>
    <property type="evidence" value="ECO:0007669"/>
    <property type="project" value="UniProtKB-UniRule"/>
</dbReference>
<evidence type="ECO:0000256" key="6">
    <source>
        <dbReference type="ARBA" id="ARBA00022989"/>
    </source>
</evidence>
<dbReference type="CDD" id="cd13962">
    <property type="entry name" value="PT_UbiA_UBIAD1"/>
    <property type="match status" value="1"/>
</dbReference>
<dbReference type="InterPro" id="IPR004657">
    <property type="entry name" value="MenA"/>
</dbReference>
<dbReference type="InterPro" id="IPR026046">
    <property type="entry name" value="UBIAD1"/>
</dbReference>
<dbReference type="GO" id="GO:0046428">
    <property type="term" value="F:1,4-dihydroxy-2-naphthoate polyprenyltransferase activity"/>
    <property type="evidence" value="ECO:0007669"/>
    <property type="project" value="UniProtKB-UniRule"/>
</dbReference>
<evidence type="ECO:0000313" key="10">
    <source>
        <dbReference type="EMBL" id="PFG73466.1"/>
    </source>
</evidence>
<comment type="similarity">
    <text evidence="8">Belongs to the MenA family. Type 1 subfamily.</text>
</comment>
<feature type="transmembrane region" description="Helical" evidence="8">
    <location>
        <begin position="154"/>
        <end position="172"/>
    </location>
</feature>
<dbReference type="InterPro" id="IPR044878">
    <property type="entry name" value="UbiA_sf"/>
</dbReference>
<dbReference type="Pfam" id="PF01040">
    <property type="entry name" value="UbiA"/>
    <property type="match status" value="1"/>
</dbReference>
<evidence type="ECO:0000256" key="8">
    <source>
        <dbReference type="HAMAP-Rule" id="MF_01937"/>
    </source>
</evidence>
<name>A0A2A9HEQ7_TEPT2</name>
<dbReference type="EMBL" id="PDJQ01000001">
    <property type="protein sequence ID" value="PFG73466.1"/>
    <property type="molecule type" value="Genomic_DNA"/>
</dbReference>
<proteinExistence type="inferred from homology"/>
<gene>
    <name evidence="8" type="primary">menA</name>
    <name evidence="10" type="ORF">A9A59_0664</name>
</gene>
<dbReference type="PIRSF" id="PIRSF005355">
    <property type="entry name" value="UBIAD1"/>
    <property type="match status" value="1"/>
</dbReference>
<keyword evidence="5 8" id="KW-0812">Transmembrane</keyword>
<comment type="caution">
    <text evidence="10">The sequence shown here is derived from an EMBL/GenBank/DDBJ whole genome shotgun (WGS) entry which is preliminary data.</text>
</comment>
<feature type="transmembrane region" description="Helical" evidence="8">
    <location>
        <begin position="125"/>
        <end position="142"/>
    </location>
</feature>
<dbReference type="AlphaFoldDB" id="A0A2A9HEQ7"/>
<feature type="transmembrane region" description="Helical" evidence="8">
    <location>
        <begin position="178"/>
        <end position="201"/>
    </location>
</feature>
<organism evidence="10 11">
    <name type="scientific">Tepidiforma thermophila (strain KCTC 52669 / CGMCC 1.13589 / G233)</name>
    <dbReference type="NCBI Taxonomy" id="2761530"/>
    <lineage>
        <taxon>Bacteria</taxon>
        <taxon>Bacillati</taxon>
        <taxon>Chloroflexota</taxon>
        <taxon>Tepidiformia</taxon>
        <taxon>Tepidiformales</taxon>
        <taxon>Tepidiformaceae</taxon>
        <taxon>Tepidiforma</taxon>
    </lineage>
</organism>
<keyword evidence="11" id="KW-1185">Reference proteome</keyword>
<dbReference type="GO" id="GO:0005886">
    <property type="term" value="C:plasma membrane"/>
    <property type="evidence" value="ECO:0007669"/>
    <property type="project" value="UniProtKB-SubCell"/>
</dbReference>
<evidence type="ECO:0000256" key="7">
    <source>
        <dbReference type="ARBA" id="ARBA00023136"/>
    </source>
</evidence>
<feature type="transmembrane region" description="Helical" evidence="8">
    <location>
        <begin position="101"/>
        <end position="119"/>
    </location>
</feature>
<dbReference type="UniPathway" id="UPA00079">
    <property type="reaction ID" value="UER00168"/>
</dbReference>
<feature type="transmembrane region" description="Helical" evidence="8">
    <location>
        <begin position="48"/>
        <end position="67"/>
    </location>
</feature>
<feature type="transmembrane region" description="Helical" evidence="8">
    <location>
        <begin position="222"/>
        <end position="241"/>
    </location>
</feature>
<evidence type="ECO:0000256" key="5">
    <source>
        <dbReference type="ARBA" id="ARBA00022692"/>
    </source>
</evidence>
<comment type="catalytic activity">
    <reaction evidence="8">
        <text>an all-trans-polyprenyl diphosphate + 1,4-dihydroxy-2-naphthoate + H(+) = a 2-demethylmenaquinol + CO2 + diphosphate</text>
        <dbReference type="Rhea" id="RHEA:26478"/>
        <dbReference type="Rhea" id="RHEA-COMP:9563"/>
        <dbReference type="Rhea" id="RHEA-COMP:9564"/>
        <dbReference type="ChEBI" id="CHEBI:11173"/>
        <dbReference type="ChEBI" id="CHEBI:15378"/>
        <dbReference type="ChEBI" id="CHEBI:16526"/>
        <dbReference type="ChEBI" id="CHEBI:33019"/>
        <dbReference type="ChEBI" id="CHEBI:55437"/>
        <dbReference type="ChEBI" id="CHEBI:58914"/>
        <dbReference type="EC" id="2.5.1.74"/>
    </reaction>
</comment>
<evidence type="ECO:0000256" key="4">
    <source>
        <dbReference type="ARBA" id="ARBA00022679"/>
    </source>
</evidence>
<keyword evidence="6 8" id="KW-1133">Transmembrane helix</keyword>
<dbReference type="EC" id="2.5.1.74" evidence="8 9"/>
<dbReference type="Gene3D" id="1.10.357.140">
    <property type="entry name" value="UbiA prenyltransferase"/>
    <property type="match status" value="1"/>
</dbReference>
<reference evidence="10 11" key="1">
    <citation type="submission" date="2017-09" db="EMBL/GenBank/DDBJ databases">
        <title>Sequencing the genomes of two abundant thermophiles in Great Basin hot springs: Thermocrinis jamiesonii and novel Chloroflexi Thermoflexus hugenholtzii.</title>
        <authorList>
            <person name="Hedlund B."/>
        </authorList>
    </citation>
    <scope>NUCLEOTIDE SEQUENCE [LARGE SCALE GENOMIC DNA]</scope>
    <source>
        <strain evidence="10 11">G233</strain>
    </source>
</reference>